<reference evidence="2" key="1">
    <citation type="journal article" date="2011" name="Proc. Natl. Acad. Sci. U.S.A.">
        <title>Genomic insights into the physiology and ecology of the marine filamentous cyanobacterium Lyngbya majuscula.</title>
        <authorList>
            <person name="Jones A.C."/>
            <person name="Monroe E.A."/>
            <person name="Podell S."/>
            <person name="Hess W.R."/>
            <person name="Klages S."/>
            <person name="Esquenazi E."/>
            <person name="Niessen S."/>
            <person name="Hoover H."/>
            <person name="Rothmann M."/>
            <person name="Lasken R.S."/>
            <person name="Yates J.R.III."/>
            <person name="Reinhardt R."/>
            <person name="Kube M."/>
            <person name="Burkart M.D."/>
            <person name="Allen E.E."/>
            <person name="Dorrestein P.C."/>
            <person name="Gerwick W.H."/>
            <person name="Gerwick L."/>
        </authorList>
    </citation>
    <scope>NUCLEOTIDE SEQUENCE [LARGE SCALE GENOMIC DNA]</scope>
    <source>
        <strain evidence="2">3L</strain>
    </source>
</reference>
<dbReference type="AlphaFoldDB" id="F4XW94"/>
<name>F4XW94_9CYAN</name>
<dbReference type="EMBL" id="GL890942">
    <property type="protein sequence ID" value="EGJ31079.1"/>
    <property type="molecule type" value="Genomic_DNA"/>
</dbReference>
<gene>
    <name evidence="1" type="ORF">LYNGBM3L_43680</name>
</gene>
<dbReference type="HOGENOM" id="CLU_038897_8_1_3"/>
<evidence type="ECO:0000313" key="1">
    <source>
        <dbReference type="EMBL" id="EGJ31079.1"/>
    </source>
</evidence>
<organism evidence="1 2">
    <name type="scientific">Moorena producens 3L</name>
    <dbReference type="NCBI Taxonomy" id="489825"/>
    <lineage>
        <taxon>Bacteria</taxon>
        <taxon>Bacillati</taxon>
        <taxon>Cyanobacteriota</taxon>
        <taxon>Cyanophyceae</taxon>
        <taxon>Coleofasciculales</taxon>
        <taxon>Coleofasciculaceae</taxon>
        <taxon>Moorena</taxon>
    </lineage>
</organism>
<evidence type="ECO:0000313" key="2">
    <source>
        <dbReference type="Proteomes" id="UP000003959"/>
    </source>
</evidence>
<dbReference type="Proteomes" id="UP000003959">
    <property type="component" value="Unassembled WGS sequence"/>
</dbReference>
<proteinExistence type="predicted"/>
<keyword evidence="2" id="KW-1185">Reference proteome</keyword>
<accession>F4XW94</accession>
<protein>
    <submittedName>
        <fullName evidence="1">Uncharacterized protein</fullName>
    </submittedName>
</protein>
<sequence length="46" mass="5300">MSYQLSAISYELSAISYQLSAISYQLSALGLWPRYLRCEQLLNKIN</sequence>